<dbReference type="AlphaFoldDB" id="A0A919DAX6"/>
<accession>A0A919DAX6</accession>
<protein>
    <submittedName>
        <fullName evidence="2">Uncharacterized protein</fullName>
    </submittedName>
</protein>
<dbReference type="Proteomes" id="UP000603227">
    <property type="component" value="Unassembled WGS sequence"/>
</dbReference>
<organism evidence="2 3">
    <name type="scientific">Streptomyces capitiformicae</name>
    <dbReference type="NCBI Taxonomy" id="2014920"/>
    <lineage>
        <taxon>Bacteria</taxon>
        <taxon>Bacillati</taxon>
        <taxon>Actinomycetota</taxon>
        <taxon>Actinomycetes</taxon>
        <taxon>Kitasatosporales</taxon>
        <taxon>Streptomycetaceae</taxon>
        <taxon>Streptomyces</taxon>
    </lineage>
</organism>
<sequence length="73" mass="7285">MPDARDDAAEQNEGVIAGLAPSEGAFVRAAQAGSPAKSTSSIAPAEASEVKSRSTQPPGAAAHLAKCRARAEP</sequence>
<evidence type="ECO:0000256" key="1">
    <source>
        <dbReference type="SAM" id="MobiDB-lite"/>
    </source>
</evidence>
<proteinExistence type="predicted"/>
<evidence type="ECO:0000313" key="3">
    <source>
        <dbReference type="Proteomes" id="UP000603227"/>
    </source>
</evidence>
<evidence type="ECO:0000313" key="2">
    <source>
        <dbReference type="EMBL" id="GHE33314.1"/>
    </source>
</evidence>
<gene>
    <name evidence="2" type="ORF">GCM10017771_50400</name>
</gene>
<name>A0A919DAX6_9ACTN</name>
<feature type="region of interest" description="Disordered" evidence="1">
    <location>
        <begin position="30"/>
        <end position="73"/>
    </location>
</feature>
<reference evidence="2" key="1">
    <citation type="journal article" date="2014" name="Int. J. Syst. Evol. Microbiol.">
        <title>Complete genome sequence of Corynebacterium casei LMG S-19264T (=DSM 44701T), isolated from a smear-ripened cheese.</title>
        <authorList>
            <consortium name="US DOE Joint Genome Institute (JGI-PGF)"/>
            <person name="Walter F."/>
            <person name="Albersmeier A."/>
            <person name="Kalinowski J."/>
            <person name="Ruckert C."/>
        </authorList>
    </citation>
    <scope>NUCLEOTIDE SEQUENCE</scope>
    <source>
        <strain evidence="2">CGMCC 4.7403</strain>
    </source>
</reference>
<reference evidence="2" key="2">
    <citation type="submission" date="2020-09" db="EMBL/GenBank/DDBJ databases">
        <authorList>
            <person name="Sun Q."/>
            <person name="Zhou Y."/>
        </authorList>
    </citation>
    <scope>NUCLEOTIDE SEQUENCE</scope>
    <source>
        <strain evidence="2">CGMCC 4.7403</strain>
    </source>
</reference>
<dbReference type="EMBL" id="BNAT01000018">
    <property type="protein sequence ID" value="GHE33314.1"/>
    <property type="molecule type" value="Genomic_DNA"/>
</dbReference>
<keyword evidence="3" id="KW-1185">Reference proteome</keyword>
<comment type="caution">
    <text evidence="2">The sequence shown here is derived from an EMBL/GenBank/DDBJ whole genome shotgun (WGS) entry which is preliminary data.</text>
</comment>